<dbReference type="RefSeq" id="WP_302075102.1">
    <property type="nucleotide sequence ID" value="NZ_JAUKWQ010000001.1"/>
</dbReference>
<evidence type="ECO:0000313" key="1">
    <source>
        <dbReference type="EMBL" id="MDO1580963.1"/>
    </source>
</evidence>
<proteinExistence type="predicted"/>
<name>A0ABT8SRB4_9HYPH</name>
<reference evidence="1" key="2">
    <citation type="submission" date="2023-07" db="EMBL/GenBank/DDBJ databases">
        <authorList>
            <person name="Sun H."/>
        </authorList>
    </citation>
    <scope>NUCLEOTIDE SEQUENCE</scope>
    <source>
        <strain evidence="1">05753</strain>
    </source>
</reference>
<protein>
    <submittedName>
        <fullName evidence="1">Uncharacterized protein</fullName>
    </submittedName>
</protein>
<sequence length="135" mass="14913">MMPVDRSHLKTAMAAILDALAQEHPLGHQDTYARRYILTTRSGMPLELMFEQSPKTPANLWIERRLAGALTTSGIKQRQSLASSLYSVIGKNGDPQYGRHSALEKMPNLGNVDLICLQSETLAEVGRILDQLLAV</sequence>
<organism evidence="1 2">
    <name type="scientific">Rhizobium oryzicola</name>
    <dbReference type="NCBI Taxonomy" id="1232668"/>
    <lineage>
        <taxon>Bacteria</taxon>
        <taxon>Pseudomonadati</taxon>
        <taxon>Pseudomonadota</taxon>
        <taxon>Alphaproteobacteria</taxon>
        <taxon>Hyphomicrobiales</taxon>
        <taxon>Rhizobiaceae</taxon>
        <taxon>Rhizobium/Agrobacterium group</taxon>
        <taxon>Rhizobium</taxon>
    </lineage>
</organism>
<keyword evidence="2" id="KW-1185">Reference proteome</keyword>
<evidence type="ECO:0000313" key="2">
    <source>
        <dbReference type="Proteomes" id="UP001169006"/>
    </source>
</evidence>
<dbReference type="EMBL" id="JAUKWQ010000001">
    <property type="protein sequence ID" value="MDO1580963.1"/>
    <property type="molecule type" value="Genomic_DNA"/>
</dbReference>
<accession>A0ABT8SRB4</accession>
<gene>
    <name evidence="1" type="ORF">Q2T52_02545</name>
</gene>
<reference evidence="1" key="1">
    <citation type="journal article" date="2015" name="Int. J. Syst. Evol. Microbiol.">
        <title>Rhizobium oryzicola sp. nov., potential plant-growth-promoting endophytic bacteria isolated from rice roots.</title>
        <authorList>
            <person name="Zhang X.X."/>
            <person name="Gao J.S."/>
            <person name="Cao Y.H."/>
            <person name="Sheirdil R.A."/>
            <person name="Wang X.C."/>
            <person name="Zhang L."/>
        </authorList>
    </citation>
    <scope>NUCLEOTIDE SEQUENCE</scope>
    <source>
        <strain evidence="1">05753</strain>
    </source>
</reference>
<comment type="caution">
    <text evidence="1">The sequence shown here is derived from an EMBL/GenBank/DDBJ whole genome shotgun (WGS) entry which is preliminary data.</text>
</comment>
<dbReference type="Proteomes" id="UP001169006">
    <property type="component" value="Unassembled WGS sequence"/>
</dbReference>